<dbReference type="Pfam" id="PF00067">
    <property type="entry name" value="p450"/>
    <property type="match status" value="2"/>
</dbReference>
<dbReference type="SUPFAM" id="SSF48264">
    <property type="entry name" value="Cytochrome P450"/>
    <property type="match status" value="1"/>
</dbReference>
<dbReference type="GO" id="GO:0005506">
    <property type="term" value="F:iron ion binding"/>
    <property type="evidence" value="ECO:0007669"/>
    <property type="project" value="InterPro"/>
</dbReference>
<evidence type="ECO:0000313" key="9">
    <source>
        <dbReference type="EMBL" id="WCO67225.1"/>
    </source>
</evidence>
<dbReference type="InterPro" id="IPR001128">
    <property type="entry name" value="Cyt_P450"/>
</dbReference>
<evidence type="ECO:0000313" key="10">
    <source>
        <dbReference type="Proteomes" id="UP001216390"/>
    </source>
</evidence>
<dbReference type="KEGG" id="ima:PO878_00625"/>
<keyword evidence="10" id="KW-1185">Reference proteome</keyword>
<dbReference type="PANTHER" id="PTHR46696:SF6">
    <property type="entry name" value="P450, PUTATIVE (EUROFUNG)-RELATED"/>
    <property type="match status" value="1"/>
</dbReference>
<keyword evidence="6 7" id="KW-0503">Monooxygenase</keyword>
<dbReference type="PANTHER" id="PTHR46696">
    <property type="entry name" value="P450, PUTATIVE (EUROFUNG)-RELATED"/>
    <property type="match status" value="1"/>
</dbReference>
<evidence type="ECO:0000256" key="1">
    <source>
        <dbReference type="ARBA" id="ARBA00010617"/>
    </source>
</evidence>
<keyword evidence="2 7" id="KW-0349">Heme</keyword>
<dbReference type="PRINTS" id="PR00385">
    <property type="entry name" value="P450"/>
</dbReference>
<evidence type="ECO:0000256" key="8">
    <source>
        <dbReference type="SAM" id="MobiDB-lite"/>
    </source>
</evidence>
<dbReference type="FunFam" id="1.10.630.10:FF:000018">
    <property type="entry name" value="Cytochrome P450 monooxygenase"/>
    <property type="match status" value="1"/>
</dbReference>
<dbReference type="InterPro" id="IPR017972">
    <property type="entry name" value="Cyt_P450_CS"/>
</dbReference>
<dbReference type="GO" id="GO:0020037">
    <property type="term" value="F:heme binding"/>
    <property type="evidence" value="ECO:0007669"/>
    <property type="project" value="InterPro"/>
</dbReference>
<sequence length="427" mass="46044">MSEVGTAPAPDPGPVPLATTPAGTPTLDPLDPATQARLDVLVAELHAAGHWLYEGPLWTTVISDAAARDLWRDDRFATPMTSMLELQGITDGPLHARTQRNILALEGDDHSRVRRLVSPSFTPRSVARLRPRMRSYLHDRIDEVGPAGRCELVTAIAETYPIAIIGEVVGAPPADWPLLSRLADTVMQVVGFDVAALQGEIEGAYVELEAYIDALVAERRRAPTEDLLSDLVRASDADGDRLAALELRDLVTSLLLGGTDTTRNQLGLAVLHLARHPDQWARLGDDPAAVPAAVDEVLRFDPTASGTMRVATEDVTYRDVTFPAGSMVMLSSSASNRDPAVVGCPEAFDTAADRPGWSSLAFGTGRHFCLGANLARAELQEALTILPARLRDLRLDGEVEMKPFMSLYGPARLPVAFTHRPRNAAPT</sequence>
<dbReference type="RefSeq" id="WP_272736747.1">
    <property type="nucleotide sequence ID" value="NZ_CP116942.1"/>
</dbReference>
<accession>A0AAF0BVY0</accession>
<dbReference type="PROSITE" id="PS00086">
    <property type="entry name" value="CYTOCHROME_P450"/>
    <property type="match status" value="1"/>
</dbReference>
<dbReference type="EMBL" id="CP116942">
    <property type="protein sequence ID" value="WCO67225.1"/>
    <property type="molecule type" value="Genomic_DNA"/>
</dbReference>
<dbReference type="GO" id="GO:0004497">
    <property type="term" value="F:monooxygenase activity"/>
    <property type="evidence" value="ECO:0007669"/>
    <property type="project" value="UniProtKB-KW"/>
</dbReference>
<keyword evidence="3 7" id="KW-0479">Metal-binding</keyword>
<evidence type="ECO:0000256" key="3">
    <source>
        <dbReference type="ARBA" id="ARBA00022723"/>
    </source>
</evidence>
<dbReference type="InterPro" id="IPR036396">
    <property type="entry name" value="Cyt_P450_sf"/>
</dbReference>
<keyword evidence="4 7" id="KW-0560">Oxidoreductase</keyword>
<dbReference type="Gene3D" id="1.10.630.10">
    <property type="entry name" value="Cytochrome P450"/>
    <property type="match status" value="1"/>
</dbReference>
<dbReference type="Proteomes" id="UP001216390">
    <property type="component" value="Chromosome"/>
</dbReference>
<dbReference type="PRINTS" id="PR00359">
    <property type="entry name" value="BP450"/>
</dbReference>
<dbReference type="AlphaFoldDB" id="A0AAF0BVY0"/>
<keyword evidence="5 7" id="KW-0408">Iron</keyword>
<organism evidence="9 10">
    <name type="scientific">Iamia majanohamensis</name>
    <dbReference type="NCBI Taxonomy" id="467976"/>
    <lineage>
        <taxon>Bacteria</taxon>
        <taxon>Bacillati</taxon>
        <taxon>Actinomycetota</taxon>
        <taxon>Acidimicrobiia</taxon>
        <taxon>Acidimicrobiales</taxon>
        <taxon>Iamiaceae</taxon>
        <taxon>Iamia</taxon>
    </lineage>
</organism>
<proteinExistence type="inferred from homology"/>
<name>A0AAF0BVY0_9ACTN</name>
<comment type="similarity">
    <text evidence="1 7">Belongs to the cytochrome P450 family.</text>
</comment>
<reference evidence="9" key="1">
    <citation type="submission" date="2023-01" db="EMBL/GenBank/DDBJ databases">
        <title>The diversity of Class Acidimicrobiia in South China Sea sediment environments and the proposal of Iamia marina sp. nov., a novel species of the genus Iamia.</title>
        <authorList>
            <person name="He Y."/>
            <person name="Tian X."/>
        </authorList>
    </citation>
    <scope>NUCLEOTIDE SEQUENCE</scope>
    <source>
        <strain evidence="9">DSM 19957</strain>
    </source>
</reference>
<dbReference type="InterPro" id="IPR002397">
    <property type="entry name" value="Cyt_P450_B"/>
</dbReference>
<evidence type="ECO:0000256" key="7">
    <source>
        <dbReference type="RuleBase" id="RU000461"/>
    </source>
</evidence>
<gene>
    <name evidence="9" type="ORF">PO878_00625</name>
</gene>
<dbReference type="GO" id="GO:0016705">
    <property type="term" value="F:oxidoreductase activity, acting on paired donors, with incorporation or reduction of molecular oxygen"/>
    <property type="evidence" value="ECO:0007669"/>
    <property type="project" value="InterPro"/>
</dbReference>
<feature type="region of interest" description="Disordered" evidence="8">
    <location>
        <begin position="1"/>
        <end position="30"/>
    </location>
</feature>
<evidence type="ECO:0000256" key="6">
    <source>
        <dbReference type="ARBA" id="ARBA00023033"/>
    </source>
</evidence>
<evidence type="ECO:0000256" key="4">
    <source>
        <dbReference type="ARBA" id="ARBA00023002"/>
    </source>
</evidence>
<evidence type="ECO:0000256" key="2">
    <source>
        <dbReference type="ARBA" id="ARBA00022617"/>
    </source>
</evidence>
<evidence type="ECO:0000256" key="5">
    <source>
        <dbReference type="ARBA" id="ARBA00023004"/>
    </source>
</evidence>
<feature type="compositionally biased region" description="Low complexity" evidence="8">
    <location>
        <begin position="16"/>
        <end position="30"/>
    </location>
</feature>
<protein>
    <submittedName>
        <fullName evidence="9">Cytochrome P450</fullName>
    </submittedName>
</protein>